<feature type="transmembrane region" description="Helical" evidence="9">
    <location>
        <begin position="623"/>
        <end position="644"/>
    </location>
</feature>
<feature type="compositionally biased region" description="Low complexity" evidence="8">
    <location>
        <begin position="107"/>
        <end position="129"/>
    </location>
</feature>
<dbReference type="Pfam" id="PF00005">
    <property type="entry name" value="ABC_tran"/>
    <property type="match status" value="1"/>
</dbReference>
<feature type="compositionally biased region" description="Polar residues" evidence="8">
    <location>
        <begin position="90"/>
        <end position="106"/>
    </location>
</feature>
<evidence type="ECO:0000256" key="9">
    <source>
        <dbReference type="SAM" id="Phobius"/>
    </source>
</evidence>
<evidence type="ECO:0000256" key="2">
    <source>
        <dbReference type="ARBA" id="ARBA00022448"/>
    </source>
</evidence>
<keyword evidence="4" id="KW-0547">Nucleotide-binding</keyword>
<proteinExistence type="predicted"/>
<dbReference type="InterPro" id="IPR050352">
    <property type="entry name" value="ABCG_transporters"/>
</dbReference>
<evidence type="ECO:0000259" key="10">
    <source>
        <dbReference type="PROSITE" id="PS50893"/>
    </source>
</evidence>
<keyword evidence="12" id="KW-1185">Reference proteome</keyword>
<keyword evidence="3 9" id="KW-0812">Transmembrane</keyword>
<evidence type="ECO:0000313" key="11">
    <source>
        <dbReference type="EMBL" id="TPX34351.1"/>
    </source>
</evidence>
<feature type="transmembrane region" description="Helical" evidence="9">
    <location>
        <begin position="510"/>
        <end position="529"/>
    </location>
</feature>
<feature type="transmembrane region" description="Helical" evidence="9">
    <location>
        <begin position="731"/>
        <end position="753"/>
    </location>
</feature>
<keyword evidence="6 9" id="KW-1133">Transmembrane helix</keyword>
<dbReference type="Proteomes" id="UP000319731">
    <property type="component" value="Unassembled WGS sequence"/>
</dbReference>
<dbReference type="GO" id="GO:0016887">
    <property type="term" value="F:ATP hydrolysis activity"/>
    <property type="evidence" value="ECO:0007669"/>
    <property type="project" value="InterPro"/>
</dbReference>
<dbReference type="RefSeq" id="XP_031025115.1">
    <property type="nucleotide sequence ID" value="XM_031168856.1"/>
</dbReference>
<dbReference type="SUPFAM" id="SSF52540">
    <property type="entry name" value="P-loop containing nucleoside triphosphate hydrolases"/>
    <property type="match status" value="1"/>
</dbReference>
<feature type="region of interest" description="Disordered" evidence="8">
    <location>
        <begin position="35"/>
        <end position="135"/>
    </location>
</feature>
<comment type="subcellular location">
    <subcellularLocation>
        <location evidence="1">Membrane</location>
        <topology evidence="1">Multi-pass membrane protein</topology>
    </subcellularLocation>
</comment>
<dbReference type="InterPro" id="IPR003593">
    <property type="entry name" value="AAA+_ATPase"/>
</dbReference>
<feature type="transmembrane region" description="Helical" evidence="9">
    <location>
        <begin position="585"/>
        <end position="611"/>
    </location>
</feature>
<evidence type="ECO:0000256" key="4">
    <source>
        <dbReference type="ARBA" id="ARBA00022741"/>
    </source>
</evidence>
<dbReference type="EMBL" id="QEAO01000014">
    <property type="protein sequence ID" value="TPX34351.1"/>
    <property type="molecule type" value="Genomic_DNA"/>
</dbReference>
<evidence type="ECO:0000256" key="5">
    <source>
        <dbReference type="ARBA" id="ARBA00022840"/>
    </source>
</evidence>
<dbReference type="GO" id="GO:0140359">
    <property type="term" value="F:ABC-type transporter activity"/>
    <property type="evidence" value="ECO:0007669"/>
    <property type="project" value="InterPro"/>
</dbReference>
<evidence type="ECO:0000256" key="6">
    <source>
        <dbReference type="ARBA" id="ARBA00022989"/>
    </source>
</evidence>
<dbReference type="PANTHER" id="PTHR48041:SF139">
    <property type="entry name" value="PROTEIN SCARLET"/>
    <property type="match status" value="1"/>
</dbReference>
<comment type="caution">
    <text evidence="11">The sequence shown here is derived from an EMBL/GenBank/DDBJ whole genome shotgun (WGS) entry which is preliminary data.</text>
</comment>
<protein>
    <recommendedName>
        <fullName evidence="10">ABC transporter domain-containing protein</fullName>
    </recommendedName>
</protein>
<evidence type="ECO:0000256" key="7">
    <source>
        <dbReference type="ARBA" id="ARBA00023136"/>
    </source>
</evidence>
<organism evidence="11 12">
    <name type="scientific">Synchytrium microbalum</name>
    <dbReference type="NCBI Taxonomy" id="1806994"/>
    <lineage>
        <taxon>Eukaryota</taxon>
        <taxon>Fungi</taxon>
        <taxon>Fungi incertae sedis</taxon>
        <taxon>Chytridiomycota</taxon>
        <taxon>Chytridiomycota incertae sedis</taxon>
        <taxon>Chytridiomycetes</taxon>
        <taxon>Synchytriales</taxon>
        <taxon>Synchytriaceae</taxon>
        <taxon>Synchytrium</taxon>
    </lineage>
</organism>
<keyword evidence="7 9" id="KW-0472">Membrane</keyword>
<dbReference type="GO" id="GO:0005524">
    <property type="term" value="F:ATP binding"/>
    <property type="evidence" value="ECO:0007669"/>
    <property type="project" value="UniProtKB-KW"/>
</dbReference>
<dbReference type="OrthoDB" id="66620at2759"/>
<keyword evidence="2" id="KW-0813">Transport</keyword>
<dbReference type="Pfam" id="PF01061">
    <property type="entry name" value="ABC2_membrane"/>
    <property type="match status" value="1"/>
</dbReference>
<dbReference type="AlphaFoldDB" id="A0A507C4E4"/>
<reference evidence="11 12" key="1">
    <citation type="journal article" date="2019" name="Sci. Rep.">
        <title>Comparative genomics of chytrid fungi reveal insights into the obligate biotrophic and pathogenic lifestyle of Synchytrium endobioticum.</title>
        <authorList>
            <person name="van de Vossenberg B.T.L.H."/>
            <person name="Warris S."/>
            <person name="Nguyen H.D.T."/>
            <person name="van Gent-Pelzer M.P.E."/>
            <person name="Joly D.L."/>
            <person name="van de Geest H.C."/>
            <person name="Bonants P.J.M."/>
            <person name="Smith D.S."/>
            <person name="Levesque C.A."/>
            <person name="van der Lee T.A.J."/>
        </authorList>
    </citation>
    <scope>NUCLEOTIDE SEQUENCE [LARGE SCALE GENOMIC DNA]</scope>
    <source>
        <strain evidence="11 12">JEL517</strain>
    </source>
</reference>
<dbReference type="GeneID" id="42004153"/>
<dbReference type="CDD" id="cd03213">
    <property type="entry name" value="ABCG_EPDR"/>
    <property type="match status" value="1"/>
</dbReference>
<feature type="transmembrane region" description="Helical" evidence="9">
    <location>
        <begin position="541"/>
        <end position="564"/>
    </location>
</feature>
<dbReference type="InterPro" id="IPR013525">
    <property type="entry name" value="ABC2_TM"/>
</dbReference>
<feature type="domain" description="ABC transporter" evidence="10">
    <location>
        <begin position="171"/>
        <end position="417"/>
    </location>
</feature>
<dbReference type="InterPro" id="IPR043926">
    <property type="entry name" value="ABCG_dom"/>
</dbReference>
<dbReference type="STRING" id="1806994.A0A507C4E4"/>
<dbReference type="InterPro" id="IPR003439">
    <property type="entry name" value="ABC_transporter-like_ATP-bd"/>
</dbReference>
<evidence type="ECO:0000313" key="12">
    <source>
        <dbReference type="Proteomes" id="UP000319731"/>
    </source>
</evidence>
<dbReference type="Gene3D" id="3.40.50.300">
    <property type="entry name" value="P-loop containing nucleotide triphosphate hydrolases"/>
    <property type="match status" value="1"/>
</dbReference>
<accession>A0A507C4E4</accession>
<name>A0A507C4E4_9FUNG</name>
<feature type="compositionally biased region" description="Polar residues" evidence="8">
    <location>
        <begin position="70"/>
        <end position="83"/>
    </location>
</feature>
<sequence length="766" mass="84659">MASNDASVLERLRAKGQISATAFTQVTQQYIARPSSTAGYSDSNSPHSLTSLNGEPLPTLATTKPPMSGLGSQSPGTPMSTPKSLGRPPSTASDSGSPHSNVSSNRALLPSSASTKSSGSTLGSSTPISDKPKTTRVPDYLESLKSAAYYAKEVQVAESKIEKFAEDSITLQWRNVGYALPKGRGKEPKRILKNLSGDARPGEVIAILGGSGAGKTSLLNVLAGRVTSGVITGDIRINNQKRERHSWKRLVGYVEQDDLIDETLTVRELLTLVASLKLPEDMTAEEKLQLVDEVISQMRLNDCENTIIGDSVNRGISGGERKRAHIAMELITSPKCMFFDEPTTGLDSFNAYRVIDAIRETAKSGNKTMMMVVHQPREEILAMFDRIILLSQGRLAFTGNLEDAIRHFTTLGFPFPMSTNPGDYLLDITTTDHSATARRAKTIKNITNHWRDHKNQNIYPPFSIPPVEALKASGEIQTPSHLKNVLRNIRRWTILSRRNWIHTMRDKDTTLVLIIQTVTVIFLFGWLFWQQNLDQPSIPNRLGILFFLGLERFLMGLFLIVRILPSQRALIVRERGKSMYTASEIYFSKYFTDLITIFIQHVIVLIALYFMVGLQVDASKFGIYFGMGILLSLIAHSLGYLLGAIAPSVEVGLVMATMSASIFGMFSGNMVTPSNIPIWLRWIIYVNPLYYTFSSWSQNEFTGLVFNCPGRGCIPDGATVLSYRDLQGVPIVFAACALCGLWLVFTLLGYLAIRGKTRAPRIKLFV</sequence>
<dbReference type="InterPro" id="IPR027417">
    <property type="entry name" value="P-loop_NTPase"/>
</dbReference>
<evidence type="ECO:0000256" key="1">
    <source>
        <dbReference type="ARBA" id="ARBA00004141"/>
    </source>
</evidence>
<dbReference type="Pfam" id="PF19055">
    <property type="entry name" value="ABC2_membrane_7"/>
    <property type="match status" value="1"/>
</dbReference>
<keyword evidence="5" id="KW-0067">ATP-binding</keyword>
<evidence type="ECO:0000256" key="8">
    <source>
        <dbReference type="SAM" id="MobiDB-lite"/>
    </source>
</evidence>
<dbReference type="PROSITE" id="PS50893">
    <property type="entry name" value="ABC_TRANSPORTER_2"/>
    <property type="match status" value="1"/>
</dbReference>
<evidence type="ECO:0000256" key="3">
    <source>
        <dbReference type="ARBA" id="ARBA00022692"/>
    </source>
</evidence>
<dbReference type="GO" id="GO:0016020">
    <property type="term" value="C:membrane"/>
    <property type="evidence" value="ECO:0007669"/>
    <property type="project" value="UniProtKB-SubCell"/>
</dbReference>
<dbReference type="SMART" id="SM00382">
    <property type="entry name" value="AAA"/>
    <property type="match status" value="1"/>
</dbReference>
<dbReference type="PANTHER" id="PTHR48041">
    <property type="entry name" value="ABC TRANSPORTER G FAMILY MEMBER 28"/>
    <property type="match status" value="1"/>
</dbReference>
<feature type="transmembrane region" description="Helical" evidence="9">
    <location>
        <begin position="651"/>
        <end position="671"/>
    </location>
</feature>
<feature type="compositionally biased region" description="Polar residues" evidence="8">
    <location>
        <begin position="35"/>
        <end position="53"/>
    </location>
</feature>
<gene>
    <name evidence="11" type="ORF">SmJEL517_g02928</name>
</gene>